<reference evidence="2 3" key="1">
    <citation type="journal article" date="2015" name="Front. Microbiol.">
        <title>Genome sequence of the plant growth promoting endophytic yeast Rhodotorula graminis WP1.</title>
        <authorList>
            <person name="Firrincieli A."/>
            <person name="Otillar R."/>
            <person name="Salamov A."/>
            <person name="Schmutz J."/>
            <person name="Khan Z."/>
            <person name="Redman R.S."/>
            <person name="Fleck N.D."/>
            <person name="Lindquist E."/>
            <person name="Grigoriev I.V."/>
            <person name="Doty S.L."/>
        </authorList>
    </citation>
    <scope>NUCLEOTIDE SEQUENCE [LARGE SCALE GENOMIC DNA]</scope>
    <source>
        <strain evidence="2 3">WP1</strain>
    </source>
</reference>
<accession>A0A194SAF8</accession>
<feature type="compositionally biased region" description="Low complexity" evidence="1">
    <location>
        <begin position="170"/>
        <end position="186"/>
    </location>
</feature>
<evidence type="ECO:0000313" key="3">
    <source>
        <dbReference type="Proteomes" id="UP000053890"/>
    </source>
</evidence>
<feature type="compositionally biased region" description="Low complexity" evidence="1">
    <location>
        <begin position="428"/>
        <end position="453"/>
    </location>
</feature>
<sequence>VGPETPDPPAPSSPVVPRQAGRRRRRRCSRCRHSDCRRVVVVRLGLGFGLGLDLGIDLERSCGRRRCRRPRVAVDLGAADAVRRAQGGRGVRARPRAAGRACRVDVALAVAPLGLAAARALARRAHAVRPVRRALGPVRQRRVRRAGIRRAVVPVVPRPRVWRRERLQLQPRRQGQGARSAAGAAGRRADAVPRLWQPRPAGRDALVGVGFGLVVHGLVRPVRRARLLGLVGRLALRVAVAALDRRGPVAAQLALRVRAPLVVVGRTEPVARRPARRNGQRPDVARRAVRAARHRPPAARRQLQRRRAARLGCERRHARHGARVPAGRPALARVAERVGLVVAPAVAARARDAPARLRPAAAGPRRHQRRRQLGLAAAAWAHAGPRRAHPCRVVPAAAAGASCRRRVVEQQHGRQGGPARAHRGGAGERAQAAPAAPAAASAADAGAEPGAAPVLLGPGHPQRAPRVGAGQRAAAAAAVDGPAVRPAAAAVAVPARHEAAVRPSAAAAGAPAATAAAAAAAAAAAPGHVPADGRPARPGLARPVPSLPPRLVLSRGPLSSPFLLPFLQSSSLPSPFPIPLTPSRTPRARRGGGTLEQLFPGSPSPLPLQLCLPPPILERS</sequence>
<dbReference type="GeneID" id="28976280"/>
<organism evidence="2 3">
    <name type="scientific">Rhodotorula graminis (strain WP1)</name>
    <dbReference type="NCBI Taxonomy" id="578459"/>
    <lineage>
        <taxon>Eukaryota</taxon>
        <taxon>Fungi</taxon>
        <taxon>Dikarya</taxon>
        <taxon>Basidiomycota</taxon>
        <taxon>Pucciniomycotina</taxon>
        <taxon>Microbotryomycetes</taxon>
        <taxon>Sporidiobolales</taxon>
        <taxon>Sporidiobolaceae</taxon>
        <taxon>Rhodotorula</taxon>
    </lineage>
</organism>
<keyword evidence="3" id="KW-1185">Reference proteome</keyword>
<dbReference type="Proteomes" id="UP000053890">
    <property type="component" value="Unassembled WGS sequence"/>
</dbReference>
<evidence type="ECO:0000313" key="2">
    <source>
        <dbReference type="EMBL" id="KPV77592.1"/>
    </source>
</evidence>
<dbReference type="EMBL" id="KQ474074">
    <property type="protein sequence ID" value="KPV77592.1"/>
    <property type="molecule type" value="Genomic_DNA"/>
</dbReference>
<feature type="compositionally biased region" description="Pro residues" evidence="1">
    <location>
        <begin position="1"/>
        <end position="14"/>
    </location>
</feature>
<gene>
    <name evidence="2" type="ORF">RHOBADRAFT_51425</name>
</gene>
<feature type="non-terminal residue" evidence="2">
    <location>
        <position position="1"/>
    </location>
</feature>
<protein>
    <submittedName>
        <fullName evidence="2">Uncharacterized protein</fullName>
    </submittedName>
</protein>
<proteinExistence type="predicted"/>
<feature type="region of interest" description="Disordered" evidence="1">
    <location>
        <begin position="349"/>
        <end position="372"/>
    </location>
</feature>
<feature type="region of interest" description="Disordered" evidence="1">
    <location>
        <begin position="272"/>
        <end position="301"/>
    </location>
</feature>
<name>A0A194SAF8_RHOGW</name>
<feature type="region of interest" description="Disordered" evidence="1">
    <location>
        <begin position="405"/>
        <end position="470"/>
    </location>
</feature>
<feature type="region of interest" description="Disordered" evidence="1">
    <location>
        <begin position="1"/>
        <end position="24"/>
    </location>
</feature>
<feature type="compositionally biased region" description="Basic residues" evidence="1">
    <location>
        <begin position="287"/>
        <end position="301"/>
    </location>
</feature>
<feature type="region of interest" description="Disordered" evidence="1">
    <location>
        <begin position="582"/>
        <end position="602"/>
    </location>
</feature>
<evidence type="ECO:0000256" key="1">
    <source>
        <dbReference type="SAM" id="MobiDB-lite"/>
    </source>
</evidence>
<feature type="region of interest" description="Disordered" evidence="1">
    <location>
        <begin position="170"/>
        <end position="193"/>
    </location>
</feature>
<dbReference type="RefSeq" id="XP_018273641.1">
    <property type="nucleotide sequence ID" value="XM_018415832.1"/>
</dbReference>
<dbReference type="AlphaFoldDB" id="A0A194SAF8"/>